<accession>A0A096CHA5</accession>
<evidence type="ECO:0000313" key="3">
    <source>
        <dbReference type="Proteomes" id="UP000029585"/>
    </source>
</evidence>
<evidence type="ECO:0000313" key="2">
    <source>
        <dbReference type="EMBL" id="KGF54222.1"/>
    </source>
</evidence>
<sequence>MRHSKINGLNSRSTTLRAAIVPTAFLLFVGIVFLVYLLHIDSSNSHTNTSELIKETPFENLHPEFENSYYIDVYNDNSTDQLKEKNTIFLSDANNPIYLEFAEVGSSTQVIMVLYYDYVPIKFSIDGKNYVESYTFDATDSMKVTIPVFLDEEQLNRDDALHKLFVTFTVSPNHHAAEYDRVTNFYGANAVYDLVYSLSSMEPVFESEKQHDYFIPDGNHMDSFSPLTLNTDYGAKELIENDGILRPEPLIEHKQGTPFKLMYFLDKSEASNTLLIITINFSQAKVNGKNYYALSLDGNAGTAYGEIEIALPNEPGMYEIIGYAIQNPFSPITSDKVLVDSSYRFTLNLT</sequence>
<evidence type="ECO:0000256" key="1">
    <source>
        <dbReference type="SAM" id="Phobius"/>
    </source>
</evidence>
<dbReference type="AlphaFoldDB" id="A0A096CHA5"/>
<feature type="transmembrane region" description="Helical" evidence="1">
    <location>
        <begin position="20"/>
        <end position="39"/>
    </location>
</feature>
<keyword evidence="1" id="KW-0472">Membrane</keyword>
<keyword evidence="3" id="KW-1185">Reference proteome</keyword>
<dbReference type="EMBL" id="ADLO01000092">
    <property type="protein sequence ID" value="KGF54222.1"/>
    <property type="molecule type" value="Genomic_DNA"/>
</dbReference>
<protein>
    <submittedName>
        <fullName evidence="2">Uncharacterized protein</fullName>
    </submittedName>
</protein>
<dbReference type="Proteomes" id="UP000029585">
    <property type="component" value="Unassembled WGS sequence"/>
</dbReference>
<organism evidence="2 3">
    <name type="scientific">Flavonifractor plautii 1_3_50AFAA</name>
    <dbReference type="NCBI Taxonomy" id="742738"/>
    <lineage>
        <taxon>Bacteria</taxon>
        <taxon>Bacillati</taxon>
        <taxon>Bacillota</taxon>
        <taxon>Clostridia</taxon>
        <taxon>Eubacteriales</taxon>
        <taxon>Oscillospiraceae</taxon>
        <taxon>Flavonifractor</taxon>
    </lineage>
</organism>
<name>A0A096CHA5_FLAPL</name>
<comment type="caution">
    <text evidence="2">The sequence shown here is derived from an EMBL/GenBank/DDBJ whole genome shotgun (WGS) entry which is preliminary data.</text>
</comment>
<dbReference type="eggNOG" id="ENOG5031JZE">
    <property type="taxonomic scope" value="Bacteria"/>
</dbReference>
<dbReference type="RefSeq" id="WP_009261582.1">
    <property type="nucleotide sequence ID" value="NZ_KN174164.1"/>
</dbReference>
<reference evidence="2 3" key="1">
    <citation type="submission" date="2011-08" db="EMBL/GenBank/DDBJ databases">
        <title>The Genome Sequence of Clostridium orbiscindens 1_3_50AFAA.</title>
        <authorList>
            <consortium name="The Broad Institute Genome Sequencing Platform"/>
            <person name="Earl A."/>
            <person name="Ward D."/>
            <person name="Feldgarden M."/>
            <person name="Gevers D."/>
            <person name="Daigneault M."/>
            <person name="Strauss J."/>
            <person name="Allen-Vercoe E."/>
            <person name="Young S.K."/>
            <person name="Zeng Q."/>
            <person name="Gargeya S."/>
            <person name="Fitzgerald M."/>
            <person name="Haas B."/>
            <person name="Abouelleil A."/>
            <person name="Alvarado L."/>
            <person name="Arachchi H.M."/>
            <person name="Berlin A."/>
            <person name="Brown A."/>
            <person name="Chapman S.B."/>
            <person name="Chen Z."/>
            <person name="Dunbar C."/>
            <person name="Freedman E."/>
            <person name="Gearin G."/>
            <person name="Gellesch M."/>
            <person name="Goldberg J."/>
            <person name="Griggs A."/>
            <person name="Gujja S."/>
            <person name="Heiman D."/>
            <person name="Howarth C."/>
            <person name="Larson L."/>
            <person name="Lui A."/>
            <person name="MacDonald P.J.P."/>
            <person name="Montmayeur A."/>
            <person name="Murphy C."/>
            <person name="Neiman D."/>
            <person name="Pearson M."/>
            <person name="Priest M."/>
            <person name="Roberts A."/>
            <person name="Saif S."/>
            <person name="Shea T."/>
            <person name="Shenoy N."/>
            <person name="Sisk P."/>
            <person name="Stolte C."/>
            <person name="Sykes S."/>
            <person name="Wortman J."/>
            <person name="Nusbaum C."/>
            <person name="Birren B."/>
        </authorList>
    </citation>
    <scope>NUCLEOTIDE SEQUENCE [LARGE SCALE GENOMIC DNA]</scope>
    <source>
        <strain evidence="2 3">1_3_50AFAA</strain>
    </source>
</reference>
<dbReference type="PATRIC" id="fig|742738.3.peg.3099"/>
<proteinExistence type="predicted"/>
<dbReference type="HOGENOM" id="CLU_874155_0_0_9"/>
<keyword evidence="1" id="KW-1133">Transmembrane helix</keyword>
<keyword evidence="1" id="KW-0812">Transmembrane</keyword>
<gene>
    <name evidence="2" type="ORF">HMPREF9460_03016</name>
</gene>